<dbReference type="InterPro" id="IPR036736">
    <property type="entry name" value="ACP-like_sf"/>
</dbReference>
<sequence>MQLTESQIEATIIDILKDMTQDWDLDLNEKISPETQIVEDLSFASVDIIHLIVSIEEHYKQKLGFQELVMRNGRYIDDITVNEFVEFVSAKLNGIS</sequence>
<reference evidence="1" key="1">
    <citation type="submission" date="2021-05" db="EMBL/GenBank/DDBJ databases">
        <authorList>
            <person name="Pietrasiak N."/>
            <person name="Ward R."/>
            <person name="Stajich J.E."/>
            <person name="Kurbessoian T."/>
        </authorList>
    </citation>
    <scope>NUCLEOTIDE SEQUENCE</scope>
    <source>
        <strain evidence="1">CPER-KK1</strain>
    </source>
</reference>
<dbReference type="EMBL" id="JAHHIF010000032">
    <property type="protein sequence ID" value="MBW4546921.1"/>
    <property type="molecule type" value="Genomic_DNA"/>
</dbReference>
<organism evidence="1 2">
    <name type="scientific">Symplocastrum torsivum CPER-KK1</name>
    <dbReference type="NCBI Taxonomy" id="450513"/>
    <lineage>
        <taxon>Bacteria</taxon>
        <taxon>Bacillati</taxon>
        <taxon>Cyanobacteriota</taxon>
        <taxon>Cyanophyceae</taxon>
        <taxon>Oscillatoriophycideae</taxon>
        <taxon>Oscillatoriales</taxon>
        <taxon>Microcoleaceae</taxon>
        <taxon>Symplocastrum</taxon>
    </lineage>
</organism>
<dbReference type="AlphaFoldDB" id="A0A951PNJ3"/>
<proteinExistence type="predicted"/>
<dbReference type="Proteomes" id="UP000753908">
    <property type="component" value="Unassembled WGS sequence"/>
</dbReference>
<dbReference type="SUPFAM" id="SSF47336">
    <property type="entry name" value="ACP-like"/>
    <property type="match status" value="1"/>
</dbReference>
<gene>
    <name evidence="1" type="ORF">KME25_21130</name>
</gene>
<evidence type="ECO:0000313" key="2">
    <source>
        <dbReference type="Proteomes" id="UP000753908"/>
    </source>
</evidence>
<evidence type="ECO:0008006" key="3">
    <source>
        <dbReference type="Google" id="ProtNLM"/>
    </source>
</evidence>
<evidence type="ECO:0000313" key="1">
    <source>
        <dbReference type="EMBL" id="MBW4546921.1"/>
    </source>
</evidence>
<name>A0A951PNJ3_9CYAN</name>
<dbReference type="Gene3D" id="1.10.1200.10">
    <property type="entry name" value="ACP-like"/>
    <property type="match status" value="1"/>
</dbReference>
<reference evidence="1" key="2">
    <citation type="journal article" date="2022" name="Microbiol. Resour. Announc.">
        <title>Metagenome Sequencing to Explore Phylogenomics of Terrestrial Cyanobacteria.</title>
        <authorList>
            <person name="Ward R.D."/>
            <person name="Stajich J.E."/>
            <person name="Johansen J.R."/>
            <person name="Huntemann M."/>
            <person name="Clum A."/>
            <person name="Foster B."/>
            <person name="Foster B."/>
            <person name="Roux S."/>
            <person name="Palaniappan K."/>
            <person name="Varghese N."/>
            <person name="Mukherjee S."/>
            <person name="Reddy T.B.K."/>
            <person name="Daum C."/>
            <person name="Copeland A."/>
            <person name="Chen I.A."/>
            <person name="Ivanova N.N."/>
            <person name="Kyrpides N.C."/>
            <person name="Shapiro N."/>
            <person name="Eloe-Fadrosh E.A."/>
            <person name="Pietrasiak N."/>
        </authorList>
    </citation>
    <scope>NUCLEOTIDE SEQUENCE</scope>
    <source>
        <strain evidence="1">CPER-KK1</strain>
    </source>
</reference>
<comment type="caution">
    <text evidence="1">The sequence shown here is derived from an EMBL/GenBank/DDBJ whole genome shotgun (WGS) entry which is preliminary data.</text>
</comment>
<protein>
    <recommendedName>
        <fullName evidence="3">Acyl carrier protein</fullName>
    </recommendedName>
</protein>
<accession>A0A951PNJ3</accession>